<dbReference type="KEGG" id="rsz:108843620"/>
<reference evidence="3" key="1">
    <citation type="journal article" date="2019" name="Database">
        <title>The radish genome database (RadishGD): an integrated information resource for radish genomics.</title>
        <authorList>
            <person name="Yu H.J."/>
            <person name="Baek S."/>
            <person name="Lee Y.J."/>
            <person name="Cho A."/>
            <person name="Mun J.H."/>
        </authorList>
    </citation>
    <scope>NUCLEOTIDE SEQUENCE [LARGE SCALE GENOMIC DNA]</scope>
    <source>
        <strain evidence="3">cv. WK10039</strain>
    </source>
</reference>
<dbReference type="PANTHER" id="PTHR24128">
    <property type="entry name" value="HOMEOBOX PROTEIN WARIAI"/>
    <property type="match status" value="1"/>
</dbReference>
<sequence>MMIHFMQMMRLLLQCRSVQRNEVNGDDLTFLDILRNQGQRNAGGGLRSQRLRVGKALDLEQVAMKTGCKEAASVPRPKARCEILKSPFTFWTFCSTFIRRRRTNTSDEARGVFLIVCSLIITATYQTALQPPGGVQQSEDSNAGSMVMKHAFLILLWVSNTIGFGCTIIYTFCLIPLVGLFSNWFFWIGTSLCISYDVAMAVISPYPLVFLSVNLVFLLLIALYILLEVFIQRWWLFYCPLRKCYMMNFWFIECCIICNTI</sequence>
<dbReference type="InterPro" id="IPR026961">
    <property type="entry name" value="PGG_dom"/>
</dbReference>
<evidence type="ECO:0000256" key="1">
    <source>
        <dbReference type="SAM" id="Phobius"/>
    </source>
</evidence>
<dbReference type="AlphaFoldDB" id="A0A9W3C134"/>
<gene>
    <name evidence="4" type="primary">LOC108843620</name>
</gene>
<dbReference type="Pfam" id="PF13962">
    <property type="entry name" value="PGG"/>
    <property type="match status" value="1"/>
</dbReference>
<name>A0A9W3C134_RAPSA</name>
<keyword evidence="1" id="KW-0812">Transmembrane</keyword>
<dbReference type="RefSeq" id="XP_056845295.1">
    <property type="nucleotide sequence ID" value="XM_056989315.1"/>
</dbReference>
<feature type="transmembrane region" description="Helical" evidence="1">
    <location>
        <begin position="148"/>
        <end position="172"/>
    </location>
</feature>
<dbReference type="PANTHER" id="PTHR24128:SF38">
    <property type="entry name" value="ANKYRIN REPEAT FAMILY PROTEIN"/>
    <property type="match status" value="1"/>
</dbReference>
<organism evidence="3 4">
    <name type="scientific">Raphanus sativus</name>
    <name type="common">Radish</name>
    <name type="synonym">Raphanus raphanistrum var. sativus</name>
    <dbReference type="NCBI Taxonomy" id="3726"/>
    <lineage>
        <taxon>Eukaryota</taxon>
        <taxon>Viridiplantae</taxon>
        <taxon>Streptophyta</taxon>
        <taxon>Embryophyta</taxon>
        <taxon>Tracheophyta</taxon>
        <taxon>Spermatophyta</taxon>
        <taxon>Magnoliopsida</taxon>
        <taxon>eudicotyledons</taxon>
        <taxon>Gunneridae</taxon>
        <taxon>Pentapetalae</taxon>
        <taxon>rosids</taxon>
        <taxon>malvids</taxon>
        <taxon>Brassicales</taxon>
        <taxon>Brassicaceae</taxon>
        <taxon>Brassiceae</taxon>
        <taxon>Raphanus</taxon>
    </lineage>
</organism>
<evidence type="ECO:0000313" key="3">
    <source>
        <dbReference type="Proteomes" id="UP000504610"/>
    </source>
</evidence>
<feature type="transmembrane region" description="Helical" evidence="1">
    <location>
        <begin position="184"/>
        <end position="203"/>
    </location>
</feature>
<dbReference type="OrthoDB" id="1027003at2759"/>
<protein>
    <submittedName>
        <fullName evidence="4">Ankyrin repeat-containing protein BDA1-like</fullName>
    </submittedName>
</protein>
<reference evidence="4" key="2">
    <citation type="submission" date="2025-08" db="UniProtKB">
        <authorList>
            <consortium name="RefSeq"/>
        </authorList>
    </citation>
    <scope>IDENTIFICATION</scope>
    <source>
        <tissue evidence="4">Leaf</tissue>
    </source>
</reference>
<keyword evidence="1" id="KW-0472">Membrane</keyword>
<dbReference type="Proteomes" id="UP000504610">
    <property type="component" value="Chromosome 1"/>
</dbReference>
<dbReference type="GeneID" id="108843620"/>
<feature type="transmembrane region" description="Helical" evidence="1">
    <location>
        <begin position="209"/>
        <end position="227"/>
    </location>
</feature>
<evidence type="ECO:0000313" key="4">
    <source>
        <dbReference type="RefSeq" id="XP_056845295.1"/>
    </source>
</evidence>
<evidence type="ECO:0000259" key="2">
    <source>
        <dbReference type="Pfam" id="PF13962"/>
    </source>
</evidence>
<accession>A0A9W3C134</accession>
<feature type="domain" description="PGG" evidence="2">
    <location>
        <begin position="107"/>
        <end position="177"/>
    </location>
</feature>
<feature type="transmembrane region" description="Helical" evidence="1">
    <location>
        <begin position="109"/>
        <end position="128"/>
    </location>
</feature>
<proteinExistence type="predicted"/>
<keyword evidence="3" id="KW-1185">Reference proteome</keyword>
<keyword evidence="1" id="KW-1133">Transmembrane helix</keyword>